<dbReference type="InterPro" id="IPR013783">
    <property type="entry name" value="Ig-like_fold"/>
</dbReference>
<dbReference type="SMART" id="SM00406">
    <property type="entry name" value="IGv"/>
    <property type="match status" value="1"/>
</dbReference>
<dbReference type="InterPro" id="IPR003599">
    <property type="entry name" value="Ig_sub"/>
</dbReference>
<dbReference type="GeneTree" id="ENSGT01150000286991"/>
<proteinExistence type="predicted"/>
<dbReference type="AlphaFoldDB" id="A0A3B3H4S2"/>
<reference evidence="3 4" key="1">
    <citation type="journal article" date="2007" name="Nature">
        <title>The medaka draft genome and insights into vertebrate genome evolution.</title>
        <authorList>
            <person name="Kasahara M."/>
            <person name="Naruse K."/>
            <person name="Sasaki S."/>
            <person name="Nakatani Y."/>
            <person name="Qu W."/>
            <person name="Ahsan B."/>
            <person name="Yamada T."/>
            <person name="Nagayasu Y."/>
            <person name="Doi K."/>
            <person name="Kasai Y."/>
            <person name="Jindo T."/>
            <person name="Kobayashi D."/>
            <person name="Shimada A."/>
            <person name="Toyoda A."/>
            <person name="Kuroki Y."/>
            <person name="Fujiyama A."/>
            <person name="Sasaki T."/>
            <person name="Shimizu A."/>
            <person name="Asakawa S."/>
            <person name="Shimizu N."/>
            <person name="Hashimoto S."/>
            <person name="Yang J."/>
            <person name="Lee Y."/>
            <person name="Matsushima K."/>
            <person name="Sugano S."/>
            <person name="Sakaizumi M."/>
            <person name="Narita T."/>
            <person name="Ohishi K."/>
            <person name="Haga S."/>
            <person name="Ohta F."/>
            <person name="Nomoto H."/>
            <person name="Nogata K."/>
            <person name="Morishita T."/>
            <person name="Endo T."/>
            <person name="Shin-I T."/>
            <person name="Takeda H."/>
            <person name="Morishita S."/>
            <person name="Kohara Y."/>
        </authorList>
    </citation>
    <scope>NUCLEOTIDE SEQUENCE [LARGE SCALE GENOMIC DNA]</scope>
    <source>
        <strain evidence="3 4">Hd-rR</strain>
    </source>
</reference>
<dbReference type="Gene3D" id="2.60.40.10">
    <property type="entry name" value="Immunoglobulins"/>
    <property type="match status" value="1"/>
</dbReference>
<dbReference type="Ensembl" id="ENSORLT00000040507.1">
    <property type="protein sequence ID" value="ENSORLP00000026495.1"/>
    <property type="gene ID" value="ENSORLG00000030587.1"/>
</dbReference>
<dbReference type="InParanoid" id="A0A3B3H4S2"/>
<name>A0A3B3H4S2_ORYLA</name>
<evidence type="ECO:0000313" key="3">
    <source>
        <dbReference type="Ensembl" id="ENSORLP00000026495.1"/>
    </source>
</evidence>
<dbReference type="InterPro" id="IPR050150">
    <property type="entry name" value="IgV_Light_Chain"/>
</dbReference>
<dbReference type="SUPFAM" id="SSF48726">
    <property type="entry name" value="Immunoglobulin"/>
    <property type="match status" value="1"/>
</dbReference>
<accession>A0A3B3H4S2</accession>
<feature type="domain" description="Ig-like" evidence="2">
    <location>
        <begin position="44"/>
        <end position="151"/>
    </location>
</feature>
<reference evidence="3" key="2">
    <citation type="submission" date="2025-08" db="UniProtKB">
        <authorList>
            <consortium name="Ensembl"/>
        </authorList>
    </citation>
    <scope>IDENTIFICATION</scope>
    <source>
        <strain evidence="3">Hd-rR</strain>
    </source>
</reference>
<dbReference type="Proteomes" id="UP000001038">
    <property type="component" value="Chromosome 11"/>
</dbReference>
<feature type="chain" id="PRO_5017302672" description="Ig-like domain-containing protein" evidence="1">
    <location>
        <begin position="21"/>
        <end position="180"/>
    </location>
</feature>
<dbReference type="InterPro" id="IPR007110">
    <property type="entry name" value="Ig-like_dom"/>
</dbReference>
<dbReference type="SMART" id="SM00409">
    <property type="entry name" value="IG"/>
    <property type="match status" value="1"/>
</dbReference>
<dbReference type="GO" id="GO:0006955">
    <property type="term" value="P:immune response"/>
    <property type="evidence" value="ECO:0000318"/>
    <property type="project" value="GO_Central"/>
</dbReference>
<keyword evidence="4" id="KW-1185">Reference proteome</keyword>
<dbReference type="InterPro" id="IPR036179">
    <property type="entry name" value="Ig-like_dom_sf"/>
</dbReference>
<dbReference type="InterPro" id="IPR013106">
    <property type="entry name" value="Ig_V-set"/>
</dbReference>
<feature type="signal peptide" evidence="1">
    <location>
        <begin position="1"/>
        <end position="20"/>
    </location>
</feature>
<protein>
    <recommendedName>
        <fullName evidence="2">Ig-like domain-containing protein</fullName>
    </recommendedName>
</protein>
<evidence type="ECO:0000259" key="2">
    <source>
        <dbReference type="PROSITE" id="PS50835"/>
    </source>
</evidence>
<dbReference type="FunFam" id="2.60.40.10:FF:001230">
    <property type="entry name" value="Immunoglobulin kappa variable 8-16"/>
    <property type="match status" value="1"/>
</dbReference>
<evidence type="ECO:0000256" key="1">
    <source>
        <dbReference type="SAM" id="SignalP"/>
    </source>
</evidence>
<keyword evidence="1" id="KW-0732">Signal</keyword>
<dbReference type="PROSITE" id="PS50835">
    <property type="entry name" value="IG_LIKE"/>
    <property type="match status" value="1"/>
</dbReference>
<organism evidence="3 4">
    <name type="scientific">Oryzias latipes</name>
    <name type="common">Japanese rice fish</name>
    <name type="synonym">Japanese killifish</name>
    <dbReference type="NCBI Taxonomy" id="8090"/>
    <lineage>
        <taxon>Eukaryota</taxon>
        <taxon>Metazoa</taxon>
        <taxon>Chordata</taxon>
        <taxon>Craniata</taxon>
        <taxon>Vertebrata</taxon>
        <taxon>Euteleostomi</taxon>
        <taxon>Actinopterygii</taxon>
        <taxon>Neopterygii</taxon>
        <taxon>Teleostei</taxon>
        <taxon>Neoteleostei</taxon>
        <taxon>Acanthomorphata</taxon>
        <taxon>Ovalentaria</taxon>
        <taxon>Atherinomorphae</taxon>
        <taxon>Beloniformes</taxon>
        <taxon>Adrianichthyidae</taxon>
        <taxon>Oryziinae</taxon>
        <taxon>Oryzias</taxon>
    </lineage>
</organism>
<reference evidence="3" key="3">
    <citation type="submission" date="2025-09" db="UniProtKB">
        <authorList>
            <consortium name="Ensembl"/>
        </authorList>
    </citation>
    <scope>IDENTIFICATION</scope>
    <source>
        <strain evidence="3">Hd-rR</strain>
    </source>
</reference>
<dbReference type="Pfam" id="PF07686">
    <property type="entry name" value="V-set"/>
    <property type="match status" value="1"/>
</dbReference>
<sequence length="180" mass="19611">MTLICVLIWTLLCFIQESSGVQLSFSSASHVLCASSLSAGSVGQNVVVTQPAAKSVQLNQKVSIDCKASQQVAHYSGSQYFLAWYHQKSGEAPKALIRRTSDRFSGISSRFSGSGSGNGIDFTLTISGVQAEDSGVYYCQSYHSINSQDVCEKKVYRAELKSLNLSLIVNHSLIKYILHF</sequence>
<evidence type="ECO:0000313" key="4">
    <source>
        <dbReference type="Proteomes" id="UP000001038"/>
    </source>
</evidence>
<dbReference type="GO" id="GO:0019814">
    <property type="term" value="C:immunoglobulin complex"/>
    <property type="evidence" value="ECO:0000318"/>
    <property type="project" value="GO_Central"/>
</dbReference>
<dbReference type="PANTHER" id="PTHR23267">
    <property type="entry name" value="IMMUNOGLOBULIN LIGHT CHAIN"/>
    <property type="match status" value="1"/>
</dbReference>